<feature type="transmembrane region" description="Helical" evidence="1">
    <location>
        <begin position="167"/>
        <end position="185"/>
    </location>
</feature>
<proteinExistence type="predicted"/>
<keyword evidence="3" id="KW-0378">Hydrolase</keyword>
<reference evidence="3 4" key="1">
    <citation type="submission" date="2020-04" db="EMBL/GenBank/DDBJ databases">
        <title>Description of novel Gluconacetobacter.</title>
        <authorList>
            <person name="Sombolestani A."/>
        </authorList>
    </citation>
    <scope>NUCLEOTIDE SEQUENCE [LARGE SCALE GENOMIC DNA]</scope>
    <source>
        <strain evidence="3 4">LMG 19747</strain>
    </source>
</reference>
<dbReference type="Pfam" id="PF02517">
    <property type="entry name" value="Rce1-like"/>
    <property type="match status" value="1"/>
</dbReference>
<dbReference type="PANTHER" id="PTHR39430">
    <property type="entry name" value="MEMBRANE-ASSOCIATED PROTEASE-RELATED"/>
    <property type="match status" value="1"/>
</dbReference>
<feature type="transmembrane region" description="Helical" evidence="1">
    <location>
        <begin position="97"/>
        <end position="121"/>
    </location>
</feature>
<keyword evidence="1" id="KW-1133">Transmembrane helix</keyword>
<feature type="transmembrane region" description="Helical" evidence="1">
    <location>
        <begin position="191"/>
        <end position="208"/>
    </location>
</feature>
<feature type="transmembrane region" description="Helical" evidence="1">
    <location>
        <begin position="50"/>
        <end position="77"/>
    </location>
</feature>
<dbReference type="InterPro" id="IPR003675">
    <property type="entry name" value="Rce1/LyrA-like_dom"/>
</dbReference>
<evidence type="ECO:0000313" key="3">
    <source>
        <dbReference type="EMBL" id="MBB2160021.1"/>
    </source>
</evidence>
<accession>A0A7W4IBW1</accession>
<protein>
    <submittedName>
        <fullName evidence="3">CPBP family intramembrane metalloprotease</fullName>
    </submittedName>
</protein>
<feature type="transmembrane region" description="Helical" evidence="1">
    <location>
        <begin position="133"/>
        <end position="155"/>
    </location>
</feature>
<dbReference type="GO" id="GO:0080120">
    <property type="term" value="P:CAAX-box protein maturation"/>
    <property type="evidence" value="ECO:0007669"/>
    <property type="project" value="UniProtKB-ARBA"/>
</dbReference>
<keyword evidence="1" id="KW-0812">Transmembrane</keyword>
<evidence type="ECO:0000256" key="1">
    <source>
        <dbReference type="SAM" id="Phobius"/>
    </source>
</evidence>
<evidence type="ECO:0000313" key="4">
    <source>
        <dbReference type="Proteomes" id="UP000589085"/>
    </source>
</evidence>
<keyword evidence="1" id="KW-0472">Membrane</keyword>
<sequence>MSVSLRKAASSLVSVTLFFVLSLLAFRYVRLPDLARLNPVPRADPASHTVARLATLCVNEIFLLFLICVITALFAAFERRDAAFCGFPLDRPAFLRVVQGAGLSLAGAMVLAAIEIVFGGLRFTGWLWSGPTTVTIVLLSASALTAVGLTEELWFRGYPLRRLETGLGWWPAAFLTSLVFATSHLSNPGEHIVQIVLLFLSGLVLCGVRRVTGSLWLGVGAHSVADFSDIVLGSPDPYAGNSPFQIVHLRVDGPAWLTGGENGVMFSIPGIGTQYLMMLVVLLLFRASTPRPS</sequence>
<organism evidence="3 4">
    <name type="scientific">Gluconacetobacter sacchari</name>
    <dbReference type="NCBI Taxonomy" id="92759"/>
    <lineage>
        <taxon>Bacteria</taxon>
        <taxon>Pseudomonadati</taxon>
        <taxon>Pseudomonadota</taxon>
        <taxon>Alphaproteobacteria</taxon>
        <taxon>Acetobacterales</taxon>
        <taxon>Acetobacteraceae</taxon>
        <taxon>Gluconacetobacter</taxon>
    </lineage>
</organism>
<dbReference type="AlphaFoldDB" id="A0A7W4IBW1"/>
<gene>
    <name evidence="3" type="ORF">HLH48_07510</name>
</gene>
<feature type="transmembrane region" description="Helical" evidence="1">
    <location>
        <begin position="264"/>
        <end position="285"/>
    </location>
</feature>
<dbReference type="GO" id="GO:0006508">
    <property type="term" value="P:proteolysis"/>
    <property type="evidence" value="ECO:0007669"/>
    <property type="project" value="UniProtKB-KW"/>
</dbReference>
<keyword evidence="3" id="KW-0645">Protease</keyword>
<feature type="domain" description="CAAX prenyl protease 2/Lysostaphin resistance protein A-like" evidence="2">
    <location>
        <begin position="136"/>
        <end position="227"/>
    </location>
</feature>
<evidence type="ECO:0000259" key="2">
    <source>
        <dbReference type="Pfam" id="PF02517"/>
    </source>
</evidence>
<dbReference type="GO" id="GO:0008237">
    <property type="term" value="F:metallopeptidase activity"/>
    <property type="evidence" value="ECO:0007669"/>
    <property type="project" value="UniProtKB-KW"/>
</dbReference>
<name>A0A7W4IBW1_9PROT</name>
<dbReference type="PANTHER" id="PTHR39430:SF1">
    <property type="entry name" value="PROTEASE"/>
    <property type="match status" value="1"/>
</dbReference>
<dbReference type="Proteomes" id="UP000589085">
    <property type="component" value="Unassembled WGS sequence"/>
</dbReference>
<keyword evidence="3" id="KW-0482">Metalloprotease</keyword>
<comment type="caution">
    <text evidence="3">The sequence shown here is derived from an EMBL/GenBank/DDBJ whole genome shotgun (WGS) entry which is preliminary data.</text>
</comment>
<dbReference type="EMBL" id="JABEQJ010000007">
    <property type="protein sequence ID" value="MBB2160021.1"/>
    <property type="molecule type" value="Genomic_DNA"/>
</dbReference>
<dbReference type="GO" id="GO:0004175">
    <property type="term" value="F:endopeptidase activity"/>
    <property type="evidence" value="ECO:0007669"/>
    <property type="project" value="UniProtKB-ARBA"/>
</dbReference>
<feature type="transmembrane region" description="Helical" evidence="1">
    <location>
        <begin position="12"/>
        <end position="30"/>
    </location>
</feature>
<dbReference type="RefSeq" id="WP_182996866.1">
    <property type="nucleotide sequence ID" value="NZ_JABEQJ010000007.1"/>
</dbReference>